<dbReference type="PANTHER" id="PTHR33989">
    <property type="match status" value="1"/>
</dbReference>
<evidence type="ECO:0000256" key="5">
    <source>
        <dbReference type="ARBA" id="ARBA00022692"/>
    </source>
</evidence>
<dbReference type="InterPro" id="IPR004501">
    <property type="entry name" value="PTS_EIIC_3"/>
</dbReference>
<feature type="transmembrane region" description="Helical" evidence="8">
    <location>
        <begin position="342"/>
        <end position="361"/>
    </location>
</feature>
<dbReference type="GO" id="GO:0005886">
    <property type="term" value="C:plasma membrane"/>
    <property type="evidence" value="ECO:0007669"/>
    <property type="project" value="UniProtKB-SubCell"/>
</dbReference>
<keyword evidence="4 10" id="KW-0762">Sugar transport</keyword>
<keyword evidence="3" id="KW-1003">Cell membrane</keyword>
<dbReference type="GO" id="GO:0009401">
    <property type="term" value="P:phosphoenolpyruvate-dependent sugar phosphotransferase system"/>
    <property type="evidence" value="ECO:0007669"/>
    <property type="project" value="InterPro"/>
</dbReference>
<dbReference type="RefSeq" id="WP_127092294.1">
    <property type="nucleotide sequence ID" value="NZ_RAHC01000001.1"/>
</dbReference>
<evidence type="ECO:0000256" key="1">
    <source>
        <dbReference type="ARBA" id="ARBA00004651"/>
    </source>
</evidence>
<dbReference type="EMBL" id="RAHC01000001">
    <property type="protein sequence ID" value="RUP77949.1"/>
    <property type="molecule type" value="Genomic_DNA"/>
</dbReference>
<evidence type="ECO:0000256" key="8">
    <source>
        <dbReference type="SAM" id="Phobius"/>
    </source>
</evidence>
<keyword evidence="6 8" id="KW-1133">Transmembrane helix</keyword>
<gene>
    <name evidence="10" type="ORF">D6D54_00125</name>
</gene>
<keyword evidence="2" id="KW-0813">Transport</keyword>
<evidence type="ECO:0000259" key="9">
    <source>
        <dbReference type="PROSITE" id="PS51105"/>
    </source>
</evidence>
<sequence length="379" mass="42033">MGESVRTKPNKFTAWLNNKFIPTVGKIGNQTHLSIIRDSFALITSLLIAGALAVFINQIILGSSVISLSYWIAYWSKMNNGFDGDNIVFLPNAVKALEALKSVNGVIWNASLMVMTLYIVFLIGYLLGKRRGQDPAIMAGIVSFATFIVAGAGIGGWEFAHKFMGAERLFSGIIIAFLSAELFIFLQRNNRLAIRMSKNVPPAVGHAFAKLLPMIITTFLFGIVSQLLIWAPIEYTVIDQFNAQFTKQADFAGIFRNTEGEMFQLLNGTLESLTDAQIALVKKIEYLTMTADSMWGQFGPLKDIATNSEYSAFNLNFKALTLVTLIYKFFTYPFMNAASNPNVGLGFALLYILFVSFFWFFGLHGTNIMNGIFALDGLR</sequence>
<dbReference type="InterPro" id="IPR051088">
    <property type="entry name" value="PTS_Sugar-EIIC/EIIB"/>
</dbReference>
<dbReference type="PROSITE" id="PS51105">
    <property type="entry name" value="PTS_EIIC_TYPE_3"/>
    <property type="match status" value="1"/>
</dbReference>
<feature type="domain" description="PTS EIIC type-3" evidence="9">
    <location>
        <begin position="16"/>
        <end position="379"/>
    </location>
</feature>
<protein>
    <submittedName>
        <fullName evidence="10">PTS sugar transporter subunit IIC</fullName>
    </submittedName>
</protein>
<dbReference type="Proteomes" id="UP000274545">
    <property type="component" value="Unassembled WGS sequence"/>
</dbReference>
<name>A0A433ESQ6_9MOLU</name>
<dbReference type="GO" id="GO:1902815">
    <property type="term" value="P:N,N'-diacetylchitobiose import"/>
    <property type="evidence" value="ECO:0007669"/>
    <property type="project" value="TreeGrafter"/>
</dbReference>
<dbReference type="PANTHER" id="PTHR33989:SF4">
    <property type="entry name" value="PTS SYSTEM N,N'-DIACETYLCHITOBIOSE-SPECIFIC EIIC COMPONENT"/>
    <property type="match status" value="1"/>
</dbReference>
<proteinExistence type="predicted"/>
<dbReference type="GO" id="GO:0008982">
    <property type="term" value="F:protein-N(PI)-phosphohistidine-sugar phosphotransferase activity"/>
    <property type="evidence" value="ECO:0007669"/>
    <property type="project" value="InterPro"/>
</dbReference>
<feature type="transmembrane region" description="Helical" evidence="8">
    <location>
        <begin position="40"/>
        <end position="73"/>
    </location>
</feature>
<accession>A0A433ESQ6</accession>
<feature type="transmembrane region" description="Helical" evidence="8">
    <location>
        <begin position="136"/>
        <end position="157"/>
    </location>
</feature>
<keyword evidence="5 8" id="KW-0812">Transmembrane</keyword>
<evidence type="ECO:0000256" key="7">
    <source>
        <dbReference type="ARBA" id="ARBA00023136"/>
    </source>
</evidence>
<comment type="caution">
    <text evidence="10">The sequence shown here is derived from an EMBL/GenBank/DDBJ whole genome shotgun (WGS) entry which is preliminary data.</text>
</comment>
<reference evidence="10 11" key="1">
    <citation type="journal article" date="2019" name="Genome Biol. Evol.">
        <title>Toxin and genome evolution in a Drosophila defensive symbiosis.</title>
        <authorList>
            <person name="Ballinger M.J."/>
            <person name="Gawryluk R.M."/>
            <person name="Perlman S.J."/>
        </authorList>
    </citation>
    <scope>NUCLEOTIDE SEQUENCE [LARGE SCALE GENOMIC DNA]</scope>
    <source>
        <strain evidence="11">sNeo</strain>
    </source>
</reference>
<dbReference type="Pfam" id="PF02378">
    <property type="entry name" value="PTS_EIIC"/>
    <property type="match status" value="1"/>
</dbReference>
<feature type="transmembrane region" description="Helical" evidence="8">
    <location>
        <begin position="207"/>
        <end position="231"/>
    </location>
</feature>
<evidence type="ECO:0000313" key="10">
    <source>
        <dbReference type="EMBL" id="RUP77949.1"/>
    </source>
</evidence>
<dbReference type="AlphaFoldDB" id="A0A433ESQ6"/>
<evidence type="ECO:0000313" key="11">
    <source>
        <dbReference type="Proteomes" id="UP000274545"/>
    </source>
</evidence>
<organism evidence="10 11">
    <name type="scientific">Spiroplasma poulsonii</name>
    <dbReference type="NCBI Taxonomy" id="2138"/>
    <lineage>
        <taxon>Bacteria</taxon>
        <taxon>Bacillati</taxon>
        <taxon>Mycoplasmatota</taxon>
        <taxon>Mollicutes</taxon>
        <taxon>Entomoplasmatales</taxon>
        <taxon>Spiroplasmataceae</taxon>
        <taxon>Spiroplasma</taxon>
    </lineage>
</organism>
<evidence type="ECO:0000256" key="2">
    <source>
        <dbReference type="ARBA" id="ARBA00022448"/>
    </source>
</evidence>
<feature type="transmembrane region" description="Helical" evidence="8">
    <location>
        <begin position="310"/>
        <end position="330"/>
    </location>
</feature>
<comment type="subcellular location">
    <subcellularLocation>
        <location evidence="1">Cell membrane</location>
        <topology evidence="1">Multi-pass membrane protein</topology>
    </subcellularLocation>
</comment>
<feature type="transmembrane region" description="Helical" evidence="8">
    <location>
        <begin position="106"/>
        <end position="127"/>
    </location>
</feature>
<feature type="transmembrane region" description="Helical" evidence="8">
    <location>
        <begin position="169"/>
        <end position="186"/>
    </location>
</feature>
<keyword evidence="7 8" id="KW-0472">Membrane</keyword>
<dbReference type="InterPro" id="IPR003352">
    <property type="entry name" value="PTS_EIIC"/>
</dbReference>
<evidence type="ECO:0000256" key="6">
    <source>
        <dbReference type="ARBA" id="ARBA00022989"/>
    </source>
</evidence>
<evidence type="ECO:0000256" key="4">
    <source>
        <dbReference type="ARBA" id="ARBA00022597"/>
    </source>
</evidence>
<evidence type="ECO:0000256" key="3">
    <source>
        <dbReference type="ARBA" id="ARBA00022475"/>
    </source>
</evidence>